<evidence type="ECO:0008006" key="3">
    <source>
        <dbReference type="Google" id="ProtNLM"/>
    </source>
</evidence>
<dbReference type="Pfam" id="PF13759">
    <property type="entry name" value="2OG-FeII_Oxy_5"/>
    <property type="match status" value="1"/>
</dbReference>
<keyword evidence="2" id="KW-1185">Reference proteome</keyword>
<dbReference type="Proteomes" id="UP000245073">
    <property type="component" value="Unassembled WGS sequence"/>
</dbReference>
<dbReference type="OrthoDB" id="9783136at2"/>
<dbReference type="EMBL" id="QDKQ01000077">
    <property type="protein sequence ID" value="PVM82196.1"/>
    <property type="molecule type" value="Genomic_DNA"/>
</dbReference>
<proteinExistence type="predicted"/>
<evidence type="ECO:0000313" key="1">
    <source>
        <dbReference type="EMBL" id="PVM82196.1"/>
    </source>
</evidence>
<evidence type="ECO:0000313" key="2">
    <source>
        <dbReference type="Proteomes" id="UP000245073"/>
    </source>
</evidence>
<organism evidence="1 2">
    <name type="scientific">Caulobacter endophyticus</name>
    <dbReference type="NCBI Taxonomy" id="2172652"/>
    <lineage>
        <taxon>Bacteria</taxon>
        <taxon>Pseudomonadati</taxon>
        <taxon>Pseudomonadota</taxon>
        <taxon>Alphaproteobacteria</taxon>
        <taxon>Caulobacterales</taxon>
        <taxon>Caulobacteraceae</taxon>
        <taxon>Caulobacter</taxon>
    </lineage>
</organism>
<dbReference type="AlphaFoldDB" id="A0A2T9JEV0"/>
<reference evidence="1 2" key="1">
    <citation type="submission" date="2018-04" db="EMBL/GenBank/DDBJ databases">
        <title>The genome sequence of Caulobacter sp. 744.</title>
        <authorList>
            <person name="Gao J."/>
            <person name="Sun J."/>
        </authorList>
    </citation>
    <scope>NUCLEOTIDE SEQUENCE [LARGE SCALE GENOMIC DNA]</scope>
    <source>
        <strain evidence="1 2">774</strain>
    </source>
</reference>
<name>A0A2T9JEV0_9CAUL</name>
<sequence>MSNDYDLRIVAPFSPTIIKASLPPDLVERLNQRIDEIVVRKDEVAARDWSAHLAGAVSTELRFTDVIRETAQLTDFLYDVARTFTYRCENALMHYSDYERTEELEARKLRIEIKEGWINDMVAGDYNPAHFHQGCLYSSVGFLRVPPAYEEEFAADKARQNTAGCLQFIDSRSAVGVKNLFTVKPVVGDFYLWPSWMLHCVYPFRSPGVRRSMAVNLALA</sequence>
<comment type="caution">
    <text evidence="1">The sequence shown here is derived from an EMBL/GenBank/DDBJ whole genome shotgun (WGS) entry which is preliminary data.</text>
</comment>
<accession>A0A2T9JEV0</accession>
<protein>
    <recommendedName>
        <fullName evidence="3">2OG-Fe(II) oxygenase superfamily protein</fullName>
    </recommendedName>
</protein>
<dbReference type="InterPro" id="IPR012668">
    <property type="entry name" value="CHP02466"/>
</dbReference>
<dbReference type="RefSeq" id="WP_109455371.1">
    <property type="nucleotide sequence ID" value="NZ_QDKQ01000077.1"/>
</dbReference>
<dbReference type="Gene3D" id="2.60.120.620">
    <property type="entry name" value="q2cbj1_9rhob like domain"/>
    <property type="match status" value="1"/>
</dbReference>
<gene>
    <name evidence="1" type="ORF">DDF67_24660</name>
</gene>